<proteinExistence type="predicted"/>
<reference evidence="2" key="1">
    <citation type="journal article" date="2012" name="Nat. Biotechnol.">
        <title>Reference genome sequence of the model plant Setaria.</title>
        <authorList>
            <person name="Bennetzen J.L."/>
            <person name="Schmutz J."/>
            <person name="Wang H."/>
            <person name="Percifield R."/>
            <person name="Hawkins J."/>
            <person name="Pontaroli A.C."/>
            <person name="Estep M."/>
            <person name="Feng L."/>
            <person name="Vaughn J.N."/>
            <person name="Grimwood J."/>
            <person name="Jenkins J."/>
            <person name="Barry K."/>
            <person name="Lindquist E."/>
            <person name="Hellsten U."/>
            <person name="Deshpande S."/>
            <person name="Wang X."/>
            <person name="Wu X."/>
            <person name="Mitros T."/>
            <person name="Triplett J."/>
            <person name="Yang X."/>
            <person name="Ye C.Y."/>
            <person name="Mauro-Herrera M."/>
            <person name="Wang L."/>
            <person name="Li P."/>
            <person name="Sharma M."/>
            <person name="Sharma R."/>
            <person name="Ronald P.C."/>
            <person name="Panaud O."/>
            <person name="Kellogg E.A."/>
            <person name="Brutnell T.P."/>
            <person name="Doust A.N."/>
            <person name="Tuskan G.A."/>
            <person name="Rokhsar D."/>
            <person name="Devos K.M."/>
        </authorList>
    </citation>
    <scope>NUCLEOTIDE SEQUENCE [LARGE SCALE GENOMIC DNA]</scope>
    <source>
        <strain evidence="2">Yugu1</strain>
    </source>
</reference>
<dbReference type="EMBL" id="CM003528">
    <property type="protein sequence ID" value="RCV06284.1"/>
    <property type="molecule type" value="Genomic_DNA"/>
</dbReference>
<evidence type="ECO:0000256" key="1">
    <source>
        <dbReference type="SAM" id="MobiDB-lite"/>
    </source>
</evidence>
<organism evidence="2">
    <name type="scientific">Setaria italica</name>
    <name type="common">Foxtail millet</name>
    <name type="synonym">Panicum italicum</name>
    <dbReference type="NCBI Taxonomy" id="4555"/>
    <lineage>
        <taxon>Eukaryota</taxon>
        <taxon>Viridiplantae</taxon>
        <taxon>Streptophyta</taxon>
        <taxon>Embryophyta</taxon>
        <taxon>Tracheophyta</taxon>
        <taxon>Spermatophyta</taxon>
        <taxon>Magnoliopsida</taxon>
        <taxon>Liliopsida</taxon>
        <taxon>Poales</taxon>
        <taxon>Poaceae</taxon>
        <taxon>PACMAD clade</taxon>
        <taxon>Panicoideae</taxon>
        <taxon>Panicodae</taxon>
        <taxon>Paniceae</taxon>
        <taxon>Cenchrinae</taxon>
        <taxon>Setaria</taxon>
    </lineage>
</organism>
<reference evidence="2" key="2">
    <citation type="submission" date="2015-07" db="EMBL/GenBank/DDBJ databases">
        <authorList>
            <person name="Noorani M."/>
        </authorList>
    </citation>
    <scope>NUCLEOTIDE SEQUENCE</scope>
    <source>
        <strain evidence="2">Yugu1</strain>
    </source>
</reference>
<dbReference type="STRING" id="4555.A0A368PLB6"/>
<protein>
    <submittedName>
        <fullName evidence="2">Uncharacterized protein</fullName>
    </submittedName>
</protein>
<dbReference type="AlphaFoldDB" id="A0A368PLB6"/>
<name>A0A368PLB6_SETIT</name>
<accession>A0A368PLB6</accession>
<evidence type="ECO:0000313" key="2">
    <source>
        <dbReference type="EMBL" id="RCV06284.1"/>
    </source>
</evidence>
<gene>
    <name evidence="2" type="ORF">SETIT_1G150800v2</name>
</gene>
<sequence>MPSSTREHHAVLDCQLLLRIKLITRSITTLQISILMPQPGTSKFDGAAPVEISVAADAQDLKGLVKEKRHGCFRGLGGDAVIGAALASSAETSIQGDDHDVRGGAPGAAAGPTCASRKGAVPAEEREWQSSAEQRQPEAVARGGRYRASTAGAE</sequence>
<feature type="region of interest" description="Disordered" evidence="1">
    <location>
        <begin position="92"/>
        <end position="154"/>
    </location>
</feature>